<dbReference type="InterPro" id="IPR002781">
    <property type="entry name" value="TM_pro_TauE-like"/>
</dbReference>
<feature type="transmembrane region" description="Helical" evidence="6">
    <location>
        <begin position="138"/>
        <end position="171"/>
    </location>
</feature>
<comment type="caution">
    <text evidence="7">The sequence shown here is derived from an EMBL/GenBank/DDBJ whole genome shotgun (WGS) entry which is preliminary data.</text>
</comment>
<evidence type="ECO:0000256" key="1">
    <source>
        <dbReference type="ARBA" id="ARBA00004141"/>
    </source>
</evidence>
<evidence type="ECO:0000256" key="2">
    <source>
        <dbReference type="ARBA" id="ARBA00009142"/>
    </source>
</evidence>
<reference evidence="7" key="1">
    <citation type="submission" date="2020-10" db="EMBL/GenBank/DDBJ databases">
        <title>Bacterium isolated from coastal waters sediment.</title>
        <authorList>
            <person name="Chen R.-J."/>
            <person name="Lu D.-C."/>
            <person name="Zhu K.-L."/>
            <person name="Du Z.-J."/>
        </authorList>
    </citation>
    <scope>NUCLEOTIDE SEQUENCE</scope>
    <source>
        <strain evidence="7">N1Y112</strain>
    </source>
</reference>
<feature type="transmembrane region" description="Helical" evidence="6">
    <location>
        <begin position="75"/>
        <end position="94"/>
    </location>
</feature>
<dbReference type="GO" id="GO:0005886">
    <property type="term" value="C:plasma membrane"/>
    <property type="evidence" value="ECO:0007669"/>
    <property type="project" value="UniProtKB-SubCell"/>
</dbReference>
<dbReference type="Proteomes" id="UP000640333">
    <property type="component" value="Unassembled WGS sequence"/>
</dbReference>
<keyword evidence="8" id="KW-1185">Reference proteome</keyword>
<keyword evidence="4 6" id="KW-1133">Transmembrane helix</keyword>
<accession>A0A8J7KBG6</accession>
<comment type="similarity">
    <text evidence="2 6">Belongs to the 4-toluene sulfonate uptake permease (TSUP) (TC 2.A.102) family.</text>
</comment>
<evidence type="ECO:0000256" key="4">
    <source>
        <dbReference type="ARBA" id="ARBA00022989"/>
    </source>
</evidence>
<evidence type="ECO:0000256" key="6">
    <source>
        <dbReference type="RuleBase" id="RU363041"/>
    </source>
</evidence>
<gene>
    <name evidence="7" type="ORF">IOQ59_17815</name>
</gene>
<feature type="transmembrane region" description="Helical" evidence="6">
    <location>
        <begin position="34"/>
        <end position="63"/>
    </location>
</feature>
<comment type="subcellular location">
    <subcellularLocation>
        <location evidence="6">Cell membrane</location>
        <topology evidence="6">Multi-pass membrane protein</topology>
    </subcellularLocation>
    <subcellularLocation>
        <location evidence="1">Membrane</location>
        <topology evidence="1">Multi-pass membrane protein</topology>
    </subcellularLocation>
</comment>
<evidence type="ECO:0000256" key="3">
    <source>
        <dbReference type="ARBA" id="ARBA00022692"/>
    </source>
</evidence>
<protein>
    <recommendedName>
        <fullName evidence="6">Probable membrane transporter protein</fullName>
    </recommendedName>
</protein>
<name>A0A8J7KBG6_9GAMM</name>
<dbReference type="Pfam" id="PF01925">
    <property type="entry name" value="TauE"/>
    <property type="match status" value="1"/>
</dbReference>
<dbReference type="AlphaFoldDB" id="A0A8J7KBG6"/>
<proteinExistence type="inferred from homology"/>
<evidence type="ECO:0000313" key="7">
    <source>
        <dbReference type="EMBL" id="MBE9399121.1"/>
    </source>
</evidence>
<organism evidence="7 8">
    <name type="scientific">Pontibacterium sinense</name>
    <dbReference type="NCBI Taxonomy" id="2781979"/>
    <lineage>
        <taxon>Bacteria</taxon>
        <taxon>Pseudomonadati</taxon>
        <taxon>Pseudomonadota</taxon>
        <taxon>Gammaproteobacteria</taxon>
        <taxon>Oceanospirillales</taxon>
        <taxon>Oceanospirillaceae</taxon>
        <taxon>Pontibacterium</taxon>
    </lineage>
</organism>
<keyword evidence="6" id="KW-1003">Cell membrane</keyword>
<dbReference type="RefSeq" id="WP_193954814.1">
    <property type="nucleotide sequence ID" value="NZ_JADEYS010000022.1"/>
</dbReference>
<keyword evidence="5 6" id="KW-0472">Membrane</keyword>
<evidence type="ECO:0000256" key="5">
    <source>
        <dbReference type="ARBA" id="ARBA00023136"/>
    </source>
</evidence>
<dbReference type="EMBL" id="JADEYS010000022">
    <property type="protein sequence ID" value="MBE9399121.1"/>
    <property type="molecule type" value="Genomic_DNA"/>
</dbReference>
<dbReference type="PANTHER" id="PTHR43701">
    <property type="entry name" value="MEMBRANE TRANSPORTER PROTEIN MJ0441-RELATED"/>
    <property type="match status" value="1"/>
</dbReference>
<feature type="transmembrane region" description="Helical" evidence="6">
    <location>
        <begin position="100"/>
        <end position="118"/>
    </location>
</feature>
<keyword evidence="3 6" id="KW-0812">Transmembrane</keyword>
<dbReference type="InterPro" id="IPR051598">
    <property type="entry name" value="TSUP/Inactive_protease-like"/>
</dbReference>
<feature type="transmembrane region" description="Helical" evidence="6">
    <location>
        <begin position="177"/>
        <end position="200"/>
    </location>
</feature>
<dbReference type="PANTHER" id="PTHR43701:SF5">
    <property type="entry name" value="MEMBRANE TRANSPORTER PROTEIN-RELATED"/>
    <property type="match status" value="1"/>
</dbReference>
<feature type="transmembrane region" description="Helical" evidence="6">
    <location>
        <begin position="207"/>
        <end position="227"/>
    </location>
</feature>
<sequence>MDLLLEQLMLFVLSLFANGLSAMAGGGAGLLQLPVLLFLGLSFPVALATHKIASVALGVGATLRHMREGSLDYRFCAYILASGLPGVVLGAYVILQLPEAWTILALGILTSGLGLYSFTKKEMGMNYAPRHREGRGLLIGGIVLFMIGFLNGSLTSGTGLFVTLWMVFWFGFDYKRAVTYVLILVGLFWNSSGAVTVALQQPPQWEWLPALLIGAIIGSYTGAHLAISRGNKLVKRAFETLTVMVGIKLIGDGLALLF</sequence>
<evidence type="ECO:0000313" key="8">
    <source>
        <dbReference type="Proteomes" id="UP000640333"/>
    </source>
</evidence>